<organism evidence="1 2">
    <name type="scientific">Ceriporiopsis subvermispora (strain B)</name>
    <name type="common">White-rot fungus</name>
    <name type="synonym">Gelatoporia subvermispora</name>
    <dbReference type="NCBI Taxonomy" id="914234"/>
    <lineage>
        <taxon>Eukaryota</taxon>
        <taxon>Fungi</taxon>
        <taxon>Dikarya</taxon>
        <taxon>Basidiomycota</taxon>
        <taxon>Agaricomycotina</taxon>
        <taxon>Agaricomycetes</taxon>
        <taxon>Polyporales</taxon>
        <taxon>Gelatoporiaceae</taxon>
        <taxon>Gelatoporia</taxon>
    </lineage>
</organism>
<dbReference type="InterPro" id="IPR021109">
    <property type="entry name" value="Peptidase_aspartic_dom_sf"/>
</dbReference>
<evidence type="ECO:0008006" key="3">
    <source>
        <dbReference type="Google" id="ProtNLM"/>
    </source>
</evidence>
<dbReference type="Pfam" id="PF13975">
    <property type="entry name" value="gag-asp_proteas"/>
    <property type="match status" value="1"/>
</dbReference>
<evidence type="ECO:0000313" key="1">
    <source>
        <dbReference type="EMBL" id="EMD34543.1"/>
    </source>
</evidence>
<dbReference type="HOGENOM" id="CLU_047281_2_1_1"/>
<evidence type="ECO:0000313" key="2">
    <source>
        <dbReference type="Proteomes" id="UP000016930"/>
    </source>
</evidence>
<keyword evidence="2" id="KW-1185">Reference proteome</keyword>
<name>M2QC26_CERS8</name>
<accession>M2QC26</accession>
<dbReference type="Proteomes" id="UP000016930">
    <property type="component" value="Unassembled WGS sequence"/>
</dbReference>
<dbReference type="EMBL" id="KB445802">
    <property type="protein sequence ID" value="EMD34543.1"/>
    <property type="molecule type" value="Genomic_DNA"/>
</dbReference>
<dbReference type="SUPFAM" id="SSF50630">
    <property type="entry name" value="Acid proteases"/>
    <property type="match status" value="1"/>
</dbReference>
<dbReference type="STRING" id="914234.M2QC26"/>
<reference evidence="1 2" key="1">
    <citation type="journal article" date="2012" name="Proc. Natl. Acad. Sci. U.S.A.">
        <title>Comparative genomics of Ceriporiopsis subvermispora and Phanerochaete chrysosporium provide insight into selective ligninolysis.</title>
        <authorList>
            <person name="Fernandez-Fueyo E."/>
            <person name="Ruiz-Duenas F.J."/>
            <person name="Ferreira P."/>
            <person name="Floudas D."/>
            <person name="Hibbett D.S."/>
            <person name="Canessa P."/>
            <person name="Larrondo L.F."/>
            <person name="James T.Y."/>
            <person name="Seelenfreund D."/>
            <person name="Lobos S."/>
            <person name="Polanco R."/>
            <person name="Tello M."/>
            <person name="Honda Y."/>
            <person name="Watanabe T."/>
            <person name="Watanabe T."/>
            <person name="Ryu J.S."/>
            <person name="Kubicek C.P."/>
            <person name="Schmoll M."/>
            <person name="Gaskell J."/>
            <person name="Hammel K.E."/>
            <person name="St John F.J."/>
            <person name="Vanden Wymelenberg A."/>
            <person name="Sabat G."/>
            <person name="Splinter BonDurant S."/>
            <person name="Syed K."/>
            <person name="Yadav J.S."/>
            <person name="Doddapaneni H."/>
            <person name="Subramanian V."/>
            <person name="Lavin J.L."/>
            <person name="Oguiza J.A."/>
            <person name="Perez G."/>
            <person name="Pisabarro A.G."/>
            <person name="Ramirez L."/>
            <person name="Santoyo F."/>
            <person name="Master E."/>
            <person name="Coutinho P.M."/>
            <person name="Henrissat B."/>
            <person name="Lombard V."/>
            <person name="Magnuson J.K."/>
            <person name="Kuees U."/>
            <person name="Hori C."/>
            <person name="Igarashi K."/>
            <person name="Samejima M."/>
            <person name="Held B.W."/>
            <person name="Barry K.W."/>
            <person name="LaButti K.M."/>
            <person name="Lapidus A."/>
            <person name="Lindquist E.A."/>
            <person name="Lucas S.M."/>
            <person name="Riley R."/>
            <person name="Salamov A.A."/>
            <person name="Hoffmeister D."/>
            <person name="Schwenk D."/>
            <person name="Hadar Y."/>
            <person name="Yarden O."/>
            <person name="de Vries R.P."/>
            <person name="Wiebenga A."/>
            <person name="Stenlid J."/>
            <person name="Eastwood D."/>
            <person name="Grigoriev I.V."/>
            <person name="Berka R.M."/>
            <person name="Blanchette R.A."/>
            <person name="Kersten P."/>
            <person name="Martinez A.T."/>
            <person name="Vicuna R."/>
            <person name="Cullen D."/>
        </authorList>
    </citation>
    <scope>NUCLEOTIDE SEQUENCE [LARGE SCALE GENOMIC DNA]</scope>
    <source>
        <strain evidence="1 2">B</strain>
    </source>
</reference>
<feature type="non-terminal residue" evidence="1">
    <location>
        <position position="219"/>
    </location>
</feature>
<dbReference type="Gene3D" id="2.40.70.10">
    <property type="entry name" value="Acid Proteases"/>
    <property type="match status" value="1"/>
</dbReference>
<dbReference type="OrthoDB" id="1750432at2759"/>
<dbReference type="AlphaFoldDB" id="M2QC26"/>
<proteinExistence type="predicted"/>
<sequence>MYAARVLKSFKLGDPCFTIDHLHGELRSLFRECPSSIAIHAIELSAIVASRPEPISTVQRNAATPKDFKRLIPEPIVVVVGVNGHPARALLDTGSLADFISSKLAHQLSVQTFELAKPLPVHLAVQGSRAKINTGCRVQVTYQSVSELRYFDVVNLLNYDLILGTPFMFQHCVTVGLNPATVVIGSDAARPIAGQRVRVLESRATEVFNDHLERARTSL</sequence>
<protein>
    <recommendedName>
        <fullName evidence="3">Aspartic peptidase DDI1-type domain-containing protein</fullName>
    </recommendedName>
</protein>
<gene>
    <name evidence="1" type="ORF">CERSUDRAFT_54728</name>
</gene>
<dbReference type="CDD" id="cd00303">
    <property type="entry name" value="retropepsin_like"/>
    <property type="match status" value="1"/>
</dbReference>